<evidence type="ECO:0000256" key="2">
    <source>
        <dbReference type="ARBA" id="ARBA00007447"/>
    </source>
</evidence>
<keyword evidence="5" id="KW-0732">Signal</keyword>
<dbReference type="GO" id="GO:0016020">
    <property type="term" value="C:membrane"/>
    <property type="evidence" value="ECO:0007669"/>
    <property type="project" value="UniProtKB-SubCell"/>
</dbReference>
<evidence type="ECO:0000256" key="4">
    <source>
        <dbReference type="ARBA" id="ARBA00022692"/>
    </source>
</evidence>
<keyword evidence="13" id="KW-1185">Reference proteome</keyword>
<accession>A0A0D2LNS9</accession>
<dbReference type="KEGG" id="mng:MNEG_0012"/>
<dbReference type="STRING" id="145388.A0A0D2LNS9"/>
<name>A0A0D2LNS9_9CHLO</name>
<dbReference type="EMBL" id="KK100223">
    <property type="protein sequence ID" value="KIZ07939.1"/>
    <property type="molecule type" value="Genomic_DNA"/>
</dbReference>
<dbReference type="GO" id="GO:0006508">
    <property type="term" value="P:proteolysis"/>
    <property type="evidence" value="ECO:0007669"/>
    <property type="project" value="UniProtKB-KW"/>
</dbReference>
<dbReference type="PANTHER" id="PTHR13683:SF375">
    <property type="entry name" value="PEPTIDASE A1 DOMAIN-CONTAINING PROTEIN"/>
    <property type="match status" value="1"/>
</dbReference>
<comment type="similarity">
    <text evidence="2">Belongs to the peptidase A1 family.</text>
</comment>
<dbReference type="GeneID" id="25726130"/>
<sequence length="296" mass="30837">MAQCARAEHSSSEGWLVLDRFHFPDGSTPVEVTFGCGMRETGEIYRQAADGILGMGNNANALHSQLARAGITSRVFSLCFGFPAGGTLLLGDVGLPPSVGPLSFTPLLASPTPYYVVRLEQLSIGGASLNLEPAIFAKGYGTVLDSGTTFSYLPTAAFAAFTAALDAAIVGRGMRKGSGPDPAYPDVCYSGAPEKFEDAAKMFPTASLRFAGGAVLSLPPHRYLFLMGRGEYCLGVFDNGQSGTLIGGIAVRNALVLYDLERQRIGFAEADCPNLGSAVAAAAAAEPVSPGCRDTH</sequence>
<evidence type="ECO:0000256" key="10">
    <source>
        <dbReference type="ARBA" id="ARBA00023180"/>
    </source>
</evidence>
<dbReference type="PANTHER" id="PTHR13683">
    <property type="entry name" value="ASPARTYL PROTEASES"/>
    <property type="match status" value="1"/>
</dbReference>
<evidence type="ECO:0000256" key="7">
    <source>
        <dbReference type="ARBA" id="ARBA00022801"/>
    </source>
</evidence>
<evidence type="ECO:0000256" key="8">
    <source>
        <dbReference type="ARBA" id="ARBA00022989"/>
    </source>
</evidence>
<evidence type="ECO:0000256" key="5">
    <source>
        <dbReference type="ARBA" id="ARBA00022729"/>
    </source>
</evidence>
<dbReference type="SUPFAM" id="SSF50630">
    <property type="entry name" value="Acid proteases"/>
    <property type="match status" value="1"/>
</dbReference>
<dbReference type="AlphaFoldDB" id="A0A0D2LNS9"/>
<gene>
    <name evidence="12" type="ORF">MNEG_0012</name>
</gene>
<keyword evidence="3" id="KW-0645">Protease</keyword>
<keyword evidence="10" id="KW-0325">Glycoprotein</keyword>
<dbReference type="Pfam" id="PF14543">
    <property type="entry name" value="TAXi_N"/>
    <property type="match status" value="1"/>
</dbReference>
<dbReference type="PROSITE" id="PS51767">
    <property type="entry name" value="PEPTIDASE_A1"/>
    <property type="match status" value="1"/>
</dbReference>
<dbReference type="InterPro" id="IPR001461">
    <property type="entry name" value="Aspartic_peptidase_A1"/>
</dbReference>
<keyword evidence="8" id="KW-1133">Transmembrane helix</keyword>
<dbReference type="Pfam" id="PF14541">
    <property type="entry name" value="TAXi_C"/>
    <property type="match status" value="1"/>
</dbReference>
<dbReference type="GO" id="GO:0004190">
    <property type="term" value="F:aspartic-type endopeptidase activity"/>
    <property type="evidence" value="ECO:0007669"/>
    <property type="project" value="UniProtKB-KW"/>
</dbReference>
<organism evidence="12 13">
    <name type="scientific">Monoraphidium neglectum</name>
    <dbReference type="NCBI Taxonomy" id="145388"/>
    <lineage>
        <taxon>Eukaryota</taxon>
        <taxon>Viridiplantae</taxon>
        <taxon>Chlorophyta</taxon>
        <taxon>core chlorophytes</taxon>
        <taxon>Chlorophyceae</taxon>
        <taxon>CS clade</taxon>
        <taxon>Sphaeropleales</taxon>
        <taxon>Selenastraceae</taxon>
        <taxon>Monoraphidium</taxon>
    </lineage>
</organism>
<comment type="subcellular location">
    <subcellularLocation>
        <location evidence="1">Membrane</location>
    </subcellularLocation>
</comment>
<evidence type="ECO:0000256" key="6">
    <source>
        <dbReference type="ARBA" id="ARBA00022750"/>
    </source>
</evidence>
<dbReference type="InterPro" id="IPR021109">
    <property type="entry name" value="Peptidase_aspartic_dom_sf"/>
</dbReference>
<evidence type="ECO:0000256" key="1">
    <source>
        <dbReference type="ARBA" id="ARBA00004370"/>
    </source>
</evidence>
<keyword evidence="6" id="KW-0064">Aspartyl protease</keyword>
<dbReference type="OrthoDB" id="2747330at2759"/>
<evidence type="ECO:0000313" key="13">
    <source>
        <dbReference type="Proteomes" id="UP000054498"/>
    </source>
</evidence>
<evidence type="ECO:0000256" key="3">
    <source>
        <dbReference type="ARBA" id="ARBA00022670"/>
    </source>
</evidence>
<dbReference type="InterPro" id="IPR034161">
    <property type="entry name" value="Pepsin-like_plant"/>
</dbReference>
<feature type="domain" description="Peptidase A1" evidence="11">
    <location>
        <begin position="1"/>
        <end position="268"/>
    </location>
</feature>
<dbReference type="RefSeq" id="XP_013906958.1">
    <property type="nucleotide sequence ID" value="XM_014051504.1"/>
</dbReference>
<dbReference type="CDD" id="cd05476">
    <property type="entry name" value="pepsin_A_like_plant"/>
    <property type="match status" value="1"/>
</dbReference>
<protein>
    <recommendedName>
        <fullName evidence="11">Peptidase A1 domain-containing protein</fullName>
    </recommendedName>
</protein>
<dbReference type="InterPro" id="IPR033121">
    <property type="entry name" value="PEPTIDASE_A1"/>
</dbReference>
<keyword evidence="9" id="KW-0472">Membrane</keyword>
<keyword evidence="7" id="KW-0378">Hydrolase</keyword>
<evidence type="ECO:0000256" key="9">
    <source>
        <dbReference type="ARBA" id="ARBA00023136"/>
    </source>
</evidence>
<dbReference type="Gene3D" id="2.40.70.10">
    <property type="entry name" value="Acid Proteases"/>
    <property type="match status" value="2"/>
</dbReference>
<dbReference type="InterPro" id="IPR032799">
    <property type="entry name" value="TAXi_C"/>
</dbReference>
<reference evidence="12 13" key="1">
    <citation type="journal article" date="2013" name="BMC Genomics">
        <title>Reconstruction of the lipid metabolism for the microalga Monoraphidium neglectum from its genome sequence reveals characteristics suitable for biofuel production.</title>
        <authorList>
            <person name="Bogen C."/>
            <person name="Al-Dilaimi A."/>
            <person name="Albersmeier A."/>
            <person name="Wichmann J."/>
            <person name="Grundmann M."/>
            <person name="Rupp O."/>
            <person name="Lauersen K.J."/>
            <person name="Blifernez-Klassen O."/>
            <person name="Kalinowski J."/>
            <person name="Goesmann A."/>
            <person name="Mussgnug J.H."/>
            <person name="Kruse O."/>
        </authorList>
    </citation>
    <scope>NUCLEOTIDE SEQUENCE [LARGE SCALE GENOMIC DNA]</scope>
    <source>
        <strain evidence="12 13">SAG 48.87</strain>
    </source>
</reference>
<dbReference type="Proteomes" id="UP000054498">
    <property type="component" value="Unassembled WGS sequence"/>
</dbReference>
<proteinExistence type="inferred from homology"/>
<evidence type="ECO:0000259" key="11">
    <source>
        <dbReference type="PROSITE" id="PS51767"/>
    </source>
</evidence>
<keyword evidence="4" id="KW-0812">Transmembrane</keyword>
<evidence type="ECO:0000313" key="12">
    <source>
        <dbReference type="EMBL" id="KIZ07939.1"/>
    </source>
</evidence>
<dbReference type="InterPro" id="IPR032861">
    <property type="entry name" value="TAXi_N"/>
</dbReference>